<evidence type="ECO:0000313" key="4">
    <source>
        <dbReference type="EMBL" id="AVE19138.1"/>
    </source>
</evidence>
<accession>A0A2L1KAQ8</accession>
<organism evidence="4">
    <name type="scientific">Klebsiella pneumoniae</name>
    <dbReference type="NCBI Taxonomy" id="573"/>
    <lineage>
        <taxon>Bacteria</taxon>
        <taxon>Pseudomonadati</taxon>
        <taxon>Pseudomonadota</taxon>
        <taxon>Gammaproteobacteria</taxon>
        <taxon>Enterobacterales</taxon>
        <taxon>Enterobacteriaceae</taxon>
        <taxon>Klebsiella/Raoultella group</taxon>
        <taxon>Klebsiella</taxon>
        <taxon>Klebsiella pneumoniae complex</taxon>
    </lineage>
</organism>
<geneLocation type="plasmid" evidence="2">
    <name>p12208-IMP</name>
</geneLocation>
<dbReference type="EMBL" id="MF344563">
    <property type="protein sequence ID" value="AVE18821.1"/>
    <property type="molecule type" value="Genomic_DNA"/>
</dbReference>
<proteinExistence type="predicted"/>
<protein>
    <submittedName>
        <fullName evidence="4">Uncharacterized protein</fullName>
    </submittedName>
</protein>
<sequence length="50" mass="5793">MFGQIQQLISDGRRLDACVWVCSDEKQPVIMDLRMTSLTCYLMGWEPPET</sequence>
<dbReference type="EMBL" id="MF344562">
    <property type="protein sequence ID" value="AVE18478.1"/>
    <property type="molecule type" value="Genomic_DNA"/>
</dbReference>
<dbReference type="EMBL" id="MF344565">
    <property type="protein sequence ID" value="AVE19462.1"/>
    <property type="molecule type" value="Genomic_DNA"/>
</dbReference>
<name>A0A2L1KAQ8_KLEPN</name>
<evidence type="ECO:0000313" key="1">
    <source>
        <dbReference type="EMBL" id="AVE18143.1"/>
    </source>
</evidence>
<evidence type="ECO:0000313" key="3">
    <source>
        <dbReference type="EMBL" id="AVE18821.1"/>
    </source>
</evidence>
<geneLocation type="plasmid" evidence="5">
    <name>p19051-IMP</name>
</geneLocation>
<dbReference type="EMBL" id="MF344564">
    <property type="protein sequence ID" value="AVE19138.1"/>
    <property type="molecule type" value="Genomic_DNA"/>
</dbReference>
<evidence type="ECO:0000313" key="6">
    <source>
        <dbReference type="EMBL" id="AVE19837.1"/>
    </source>
</evidence>
<geneLocation type="plasmid" evidence="4">
    <name>p13450-IMP</name>
</geneLocation>
<geneLocation type="plasmid" evidence="1">
    <name>p11219-IMP</name>
</geneLocation>
<keyword evidence="4" id="KW-0614">Plasmid</keyword>
<reference evidence="4" key="1">
    <citation type="journal article" date="2019" name="Front. Microbiol.">
        <title>Sequencing and Genomic Diversity Analysis of IncHI5 Plasmids.</title>
        <authorList>
            <person name="Liang Q."/>
            <person name="Jiang X."/>
            <person name="Hu L."/>
            <person name="Yin Z."/>
            <person name="Gao B."/>
            <person name="Zhao Y."/>
            <person name="Yang W."/>
            <person name="Yang H."/>
            <person name="Tong Y."/>
            <person name="Li W."/>
            <person name="Jiang L."/>
            <person name="Zhou D."/>
        </authorList>
    </citation>
    <scope>NUCLEOTIDE SEQUENCE</scope>
    <source>
        <strain evidence="1">11219</strain>
        <strain evidence="2">12208</strain>
        <strain evidence="3">13190</strain>
        <strain evidence="4">13450</strain>
        <strain evidence="5">19051</strain>
        <strain evidence="6">A324</strain>
        <plasmid evidence="1">p11219-IMP</plasmid>
        <plasmid evidence="2">p12208-IMP</plasmid>
        <plasmid evidence="3">p13190-VIM</plasmid>
        <plasmid evidence="4">p13450-IMP</plasmid>
        <plasmid evidence="5">p19051-IMP</plasmid>
        <plasmid evidence="6">pA324-IMP</plasmid>
    </source>
</reference>
<geneLocation type="plasmid" evidence="3">
    <name>p13190-VIM</name>
</geneLocation>
<evidence type="ECO:0000313" key="2">
    <source>
        <dbReference type="EMBL" id="AVE18478.1"/>
    </source>
</evidence>
<dbReference type="EMBL" id="MF344561">
    <property type="protein sequence ID" value="AVE18143.1"/>
    <property type="molecule type" value="Genomic_DNA"/>
</dbReference>
<dbReference type="AlphaFoldDB" id="A0A2L1KAQ8"/>
<evidence type="ECO:0000313" key="5">
    <source>
        <dbReference type="EMBL" id="AVE19462.1"/>
    </source>
</evidence>
<geneLocation type="plasmid" evidence="6">
    <name>pA324-IMP</name>
</geneLocation>
<dbReference type="EMBL" id="MF344566">
    <property type="protein sequence ID" value="AVE19837.1"/>
    <property type="molecule type" value="Genomic_DNA"/>
</dbReference>